<organism evidence="2 3">
    <name type="scientific">Elysia crispata</name>
    <name type="common">lettuce slug</name>
    <dbReference type="NCBI Taxonomy" id="231223"/>
    <lineage>
        <taxon>Eukaryota</taxon>
        <taxon>Metazoa</taxon>
        <taxon>Spiralia</taxon>
        <taxon>Lophotrochozoa</taxon>
        <taxon>Mollusca</taxon>
        <taxon>Gastropoda</taxon>
        <taxon>Heterobranchia</taxon>
        <taxon>Euthyneura</taxon>
        <taxon>Panpulmonata</taxon>
        <taxon>Sacoglossa</taxon>
        <taxon>Placobranchoidea</taxon>
        <taxon>Plakobranchidae</taxon>
        <taxon>Elysia</taxon>
    </lineage>
</organism>
<dbReference type="Proteomes" id="UP001283361">
    <property type="component" value="Unassembled WGS sequence"/>
</dbReference>
<accession>A0AAE0ZBC6</accession>
<proteinExistence type="predicted"/>
<name>A0AAE0ZBC6_9GAST</name>
<evidence type="ECO:0000313" key="3">
    <source>
        <dbReference type="Proteomes" id="UP001283361"/>
    </source>
</evidence>
<feature type="chain" id="PRO_5041982866" evidence="1">
    <location>
        <begin position="22"/>
        <end position="497"/>
    </location>
</feature>
<comment type="caution">
    <text evidence="2">The sequence shown here is derived from an EMBL/GenBank/DDBJ whole genome shotgun (WGS) entry which is preliminary data.</text>
</comment>
<evidence type="ECO:0000256" key="1">
    <source>
        <dbReference type="SAM" id="SignalP"/>
    </source>
</evidence>
<feature type="signal peptide" evidence="1">
    <location>
        <begin position="1"/>
        <end position="21"/>
    </location>
</feature>
<dbReference type="AlphaFoldDB" id="A0AAE0ZBC6"/>
<keyword evidence="3" id="KW-1185">Reference proteome</keyword>
<reference evidence="2" key="1">
    <citation type="journal article" date="2023" name="G3 (Bethesda)">
        <title>A reference genome for the long-term kleptoplast-retaining sea slug Elysia crispata morphotype clarki.</title>
        <authorList>
            <person name="Eastman K.E."/>
            <person name="Pendleton A.L."/>
            <person name="Shaikh M.A."/>
            <person name="Suttiyut T."/>
            <person name="Ogas R."/>
            <person name="Tomko P."/>
            <person name="Gavelis G."/>
            <person name="Widhalm J.R."/>
            <person name="Wisecaver J.H."/>
        </authorList>
    </citation>
    <scope>NUCLEOTIDE SEQUENCE</scope>
    <source>
        <strain evidence="2">ECLA1</strain>
    </source>
</reference>
<protein>
    <submittedName>
        <fullName evidence="2">Uncharacterized protein</fullName>
    </submittedName>
</protein>
<dbReference type="EMBL" id="JAWDGP010004235">
    <property type="protein sequence ID" value="KAK3766328.1"/>
    <property type="molecule type" value="Genomic_DNA"/>
</dbReference>
<gene>
    <name evidence="2" type="ORF">RRG08_044518</name>
</gene>
<sequence>MSVRVLALACLLLSAVALVTGQEEQTTSIPIGDCVGRDEELRSTVTTLARQMMLQQLFVEENSRSDGDSGLKAVRQTRDGTHPYHVNSHMSYSVASMHDHADHEYTVGMGELLGVLNGVEFRTRHNDYSLMKPSSSSSDYHASERIDYMDVPPAVTGTVEEQIQAMREWFKAWITDSTSPRDYREYFKPMLCYMEGAWTSTSDGELWFDLQEKIRYTAYHGSKDNGENLAYLPITIISINETTGVPVFAQFNYRIMCHPIEQEVKLKYFRPAKDLHARFAAKKSLDEYQELRAARFRLSEFDNERFHRWTNILDRIMSEIPGKDNYGGSLTDNTFGLSTADVYTGDTLNSAYYHRWYLMQENGAMGSNIGHRGFNDRNLYVAENTRPQVAGVDYNYCSNPRNDDTCVLQSKKVSYAFPLEVVWLTPLNKWNPYNLVHRGRAGTDEADVVTDGGRNGGFTASRAFSGIHSKTYYMTPSSSTAEVVRSVLFDIACPLSV</sequence>
<keyword evidence="1" id="KW-0732">Signal</keyword>
<evidence type="ECO:0000313" key="2">
    <source>
        <dbReference type="EMBL" id="KAK3766328.1"/>
    </source>
</evidence>